<dbReference type="InterPro" id="IPR001810">
    <property type="entry name" value="F-box_dom"/>
</dbReference>
<reference evidence="2 3" key="1">
    <citation type="journal article" date="2014" name="Nat. Commun.">
        <title>Klebsormidium flaccidum genome reveals primary factors for plant terrestrial adaptation.</title>
        <authorList>
            <person name="Hori K."/>
            <person name="Maruyama F."/>
            <person name="Fujisawa T."/>
            <person name="Togashi T."/>
            <person name="Yamamoto N."/>
            <person name="Seo M."/>
            <person name="Sato S."/>
            <person name="Yamada T."/>
            <person name="Mori H."/>
            <person name="Tajima N."/>
            <person name="Moriyama T."/>
            <person name="Ikeuchi M."/>
            <person name="Watanabe M."/>
            <person name="Wada H."/>
            <person name="Kobayashi K."/>
            <person name="Saito M."/>
            <person name="Masuda T."/>
            <person name="Sasaki-Sekimoto Y."/>
            <person name="Mashiguchi K."/>
            <person name="Awai K."/>
            <person name="Shimojima M."/>
            <person name="Masuda S."/>
            <person name="Iwai M."/>
            <person name="Nobusawa T."/>
            <person name="Narise T."/>
            <person name="Kondo S."/>
            <person name="Saito H."/>
            <person name="Sato R."/>
            <person name="Murakawa M."/>
            <person name="Ihara Y."/>
            <person name="Oshima-Yamada Y."/>
            <person name="Ohtaka K."/>
            <person name="Satoh M."/>
            <person name="Sonobe K."/>
            <person name="Ishii M."/>
            <person name="Ohtani R."/>
            <person name="Kanamori-Sato M."/>
            <person name="Honoki R."/>
            <person name="Miyazaki D."/>
            <person name="Mochizuki H."/>
            <person name="Umetsu J."/>
            <person name="Higashi K."/>
            <person name="Shibata D."/>
            <person name="Kamiya Y."/>
            <person name="Sato N."/>
            <person name="Nakamura Y."/>
            <person name="Tabata S."/>
            <person name="Ida S."/>
            <person name="Kurokawa K."/>
            <person name="Ohta H."/>
        </authorList>
    </citation>
    <scope>NUCLEOTIDE SEQUENCE [LARGE SCALE GENOMIC DNA]</scope>
    <source>
        <strain evidence="2 3">NIES-2285</strain>
    </source>
</reference>
<gene>
    <name evidence="2" type="ORF">KFL_004410090</name>
</gene>
<dbReference type="PROSITE" id="PS50181">
    <property type="entry name" value="FBOX"/>
    <property type="match status" value="1"/>
</dbReference>
<dbReference type="AlphaFoldDB" id="A0A1Y1IHN5"/>
<accession>A0A1Y1IHN5</accession>
<organism evidence="2 3">
    <name type="scientific">Klebsormidium nitens</name>
    <name type="common">Green alga</name>
    <name type="synonym">Ulothrix nitens</name>
    <dbReference type="NCBI Taxonomy" id="105231"/>
    <lineage>
        <taxon>Eukaryota</taxon>
        <taxon>Viridiplantae</taxon>
        <taxon>Streptophyta</taxon>
        <taxon>Klebsormidiophyceae</taxon>
        <taxon>Klebsormidiales</taxon>
        <taxon>Klebsormidiaceae</taxon>
        <taxon>Klebsormidium</taxon>
    </lineage>
</organism>
<keyword evidence="3" id="KW-1185">Reference proteome</keyword>
<feature type="domain" description="F-box" evidence="1">
    <location>
        <begin position="9"/>
        <end position="53"/>
    </location>
</feature>
<proteinExistence type="predicted"/>
<name>A0A1Y1IHN5_KLENI</name>
<dbReference type="Gene3D" id="3.80.10.10">
    <property type="entry name" value="Ribonuclease Inhibitor"/>
    <property type="match status" value="1"/>
</dbReference>
<dbReference type="Proteomes" id="UP000054558">
    <property type="component" value="Unassembled WGS sequence"/>
</dbReference>
<evidence type="ECO:0000313" key="3">
    <source>
        <dbReference type="Proteomes" id="UP000054558"/>
    </source>
</evidence>
<sequence length="402" mass="44740">MANSKQLSAEGLLSLPGELLCRVFAPLSQENLKALSLVNKASLQAVKSAYRNVVVRAGRLRSGKKWNQKVLERVAARYSGARRLSFTTPHGEVDLEALAALMHKMQGLEDLDVSNLRGVHYGNLFSEGTPPPYKRLKSLTITQPLLPFDAPSRDSEGGEAMAKKLGLQVFSLAEALPHLEYLSIVRPGEPSSYDVFSWFKRKCEHGDGRDRDSEKAFFMELRGFSPLMDFASGSAVFSHLREIYLERCIIDDFVSLAQKCPSLVSLSLTNVRHKKEVYFCDCAMPQLERLKIISSSQLSGCQKHGASEAGLEDCIEQLRKLRVGIVSSATWSSQTRFLQTFLEIQQSCRDLQRVEVDFLSSAPSDSLLRGLADTFSGLVPFFCTVRRREESSILAIGRGKPE</sequence>
<evidence type="ECO:0000313" key="2">
    <source>
        <dbReference type="EMBL" id="GAQ88581.1"/>
    </source>
</evidence>
<evidence type="ECO:0000259" key="1">
    <source>
        <dbReference type="PROSITE" id="PS50181"/>
    </source>
</evidence>
<dbReference type="SUPFAM" id="SSF52047">
    <property type="entry name" value="RNI-like"/>
    <property type="match status" value="1"/>
</dbReference>
<protein>
    <recommendedName>
        <fullName evidence="1">F-box domain-containing protein</fullName>
    </recommendedName>
</protein>
<dbReference type="InterPro" id="IPR032675">
    <property type="entry name" value="LRR_dom_sf"/>
</dbReference>
<dbReference type="EMBL" id="DF237390">
    <property type="protein sequence ID" value="GAQ88581.1"/>
    <property type="molecule type" value="Genomic_DNA"/>
</dbReference>